<comment type="caution">
    <text evidence="1">The sequence shown here is derived from an EMBL/GenBank/DDBJ whole genome shotgun (WGS) entry which is preliminary data.</text>
</comment>
<evidence type="ECO:0000313" key="1">
    <source>
        <dbReference type="EMBL" id="KAL3500629.1"/>
    </source>
</evidence>
<sequence length="124" mass="14450">MTMKGGGLVDLRRIETKHRLRVAQNRLRIAKGCCRKTKKSIKRVLNRIDLTKMFKVIGMQDILALFRARSWTTHKYMFSVGSVGASELELMSRLSTKLLQLPPDDAKDVFCAWERIWFSHSRRI</sequence>
<keyword evidence="2" id="KW-1185">Reference proteome</keyword>
<protein>
    <submittedName>
        <fullName evidence="1">Uncharacterized protein</fullName>
    </submittedName>
</protein>
<reference evidence="1 2" key="1">
    <citation type="submission" date="2024-11" db="EMBL/GenBank/DDBJ databases">
        <title>A near-complete genome assembly of Cinchona calisaya.</title>
        <authorList>
            <person name="Lian D.C."/>
            <person name="Zhao X.W."/>
            <person name="Wei L."/>
        </authorList>
    </citation>
    <scope>NUCLEOTIDE SEQUENCE [LARGE SCALE GENOMIC DNA]</scope>
    <source>
        <tissue evidence="1">Nenye</tissue>
    </source>
</reference>
<evidence type="ECO:0000313" key="2">
    <source>
        <dbReference type="Proteomes" id="UP001630127"/>
    </source>
</evidence>
<name>A0ABD2Y4C8_9GENT</name>
<dbReference type="EMBL" id="JBJUIK010000016">
    <property type="protein sequence ID" value="KAL3500629.1"/>
    <property type="molecule type" value="Genomic_DNA"/>
</dbReference>
<gene>
    <name evidence="1" type="ORF">ACH5RR_039722</name>
</gene>
<organism evidence="1 2">
    <name type="scientific">Cinchona calisaya</name>
    <dbReference type="NCBI Taxonomy" id="153742"/>
    <lineage>
        <taxon>Eukaryota</taxon>
        <taxon>Viridiplantae</taxon>
        <taxon>Streptophyta</taxon>
        <taxon>Embryophyta</taxon>
        <taxon>Tracheophyta</taxon>
        <taxon>Spermatophyta</taxon>
        <taxon>Magnoliopsida</taxon>
        <taxon>eudicotyledons</taxon>
        <taxon>Gunneridae</taxon>
        <taxon>Pentapetalae</taxon>
        <taxon>asterids</taxon>
        <taxon>lamiids</taxon>
        <taxon>Gentianales</taxon>
        <taxon>Rubiaceae</taxon>
        <taxon>Cinchonoideae</taxon>
        <taxon>Cinchoneae</taxon>
        <taxon>Cinchona</taxon>
    </lineage>
</organism>
<accession>A0ABD2Y4C8</accession>
<dbReference type="AlphaFoldDB" id="A0ABD2Y4C8"/>
<proteinExistence type="predicted"/>
<dbReference type="Proteomes" id="UP001630127">
    <property type="component" value="Unassembled WGS sequence"/>
</dbReference>